<comment type="subcellular location">
    <subcellularLocation>
        <location evidence="1">Secreted</location>
        <location evidence="1">Cell wall</location>
    </subcellularLocation>
</comment>
<reference evidence="9" key="1">
    <citation type="journal article" date="2022" name="Plant J.">
        <title>Strategies of tolerance reflected in two North American maple genomes.</title>
        <authorList>
            <person name="McEvoy S.L."/>
            <person name="Sezen U.U."/>
            <person name="Trouern-Trend A."/>
            <person name="McMahon S.M."/>
            <person name="Schaberg P.G."/>
            <person name="Yang J."/>
            <person name="Wegrzyn J.L."/>
            <person name="Swenson N.G."/>
        </authorList>
    </citation>
    <scope>NUCLEOTIDE SEQUENCE</scope>
    <source>
        <strain evidence="9">NS2018</strain>
    </source>
</reference>
<evidence type="ECO:0000313" key="10">
    <source>
        <dbReference type="Proteomes" id="UP001168877"/>
    </source>
</evidence>
<dbReference type="Gene3D" id="2.160.20.10">
    <property type="entry name" value="Single-stranded right-handed beta-helix, Pectin lyase-like"/>
    <property type="match status" value="1"/>
</dbReference>
<reference evidence="9" key="2">
    <citation type="submission" date="2023-06" db="EMBL/GenBank/DDBJ databases">
        <authorList>
            <person name="Swenson N.G."/>
            <person name="Wegrzyn J.L."/>
            <person name="Mcevoy S.L."/>
        </authorList>
    </citation>
    <scope>NUCLEOTIDE SEQUENCE</scope>
    <source>
        <strain evidence="9">NS2018</strain>
        <tissue evidence="9">Leaf</tissue>
    </source>
</reference>
<dbReference type="Proteomes" id="UP001168877">
    <property type="component" value="Unassembled WGS sequence"/>
</dbReference>
<keyword evidence="6 8" id="KW-0326">Glycosidase</keyword>
<protein>
    <submittedName>
        <fullName evidence="9">Uncharacterized protein</fullName>
    </submittedName>
</protein>
<dbReference type="SUPFAM" id="SSF51126">
    <property type="entry name" value="Pectin lyase-like"/>
    <property type="match status" value="1"/>
</dbReference>
<sequence length="206" mass="21910">MDNVVDEFYTSERRVVRVCARDIGHRRVSKQSHWIAVVVRMVAQNIVMSGVNITSSNPGKEDFLAGVLTACIVTSSLIIIGESFNVVEFGAVGDGQTDDSQVMYLHNCNNFDLSGFTILNSPKEHLSINQCNSGSNSNIHINSPGSSLNTDGIEISASTQINIQDSSIACGDDCNAINGGCSFINISGIACGPGHGIRFANKTVPS</sequence>
<dbReference type="GO" id="GO:0005975">
    <property type="term" value="P:carbohydrate metabolic process"/>
    <property type="evidence" value="ECO:0007669"/>
    <property type="project" value="InterPro"/>
</dbReference>
<dbReference type="Pfam" id="PF00295">
    <property type="entry name" value="Glyco_hydro_28"/>
    <property type="match status" value="1"/>
</dbReference>
<accession>A0AA39RCM1</accession>
<keyword evidence="7" id="KW-0961">Cell wall biogenesis/degradation</keyword>
<dbReference type="EMBL" id="JAUESC010000388">
    <property type="protein sequence ID" value="KAK0571388.1"/>
    <property type="molecule type" value="Genomic_DNA"/>
</dbReference>
<keyword evidence="10" id="KW-1185">Reference proteome</keyword>
<dbReference type="InterPro" id="IPR011050">
    <property type="entry name" value="Pectin_lyase_fold/virulence"/>
</dbReference>
<proteinExistence type="inferred from homology"/>
<gene>
    <name evidence="9" type="ORF">LWI29_014997</name>
</gene>
<evidence type="ECO:0000256" key="8">
    <source>
        <dbReference type="RuleBase" id="RU361169"/>
    </source>
</evidence>
<evidence type="ECO:0000256" key="1">
    <source>
        <dbReference type="ARBA" id="ARBA00004191"/>
    </source>
</evidence>
<keyword evidence="5 8" id="KW-0378">Hydrolase</keyword>
<evidence type="ECO:0000313" key="9">
    <source>
        <dbReference type="EMBL" id="KAK0571388.1"/>
    </source>
</evidence>
<comment type="caution">
    <text evidence="9">The sequence shown here is derived from an EMBL/GenBank/DDBJ whole genome shotgun (WGS) entry which is preliminary data.</text>
</comment>
<dbReference type="GO" id="GO:0071555">
    <property type="term" value="P:cell wall organization"/>
    <property type="evidence" value="ECO:0007669"/>
    <property type="project" value="UniProtKB-KW"/>
</dbReference>
<dbReference type="PANTHER" id="PTHR31375">
    <property type="match status" value="1"/>
</dbReference>
<evidence type="ECO:0000256" key="7">
    <source>
        <dbReference type="ARBA" id="ARBA00023316"/>
    </source>
</evidence>
<dbReference type="InterPro" id="IPR012334">
    <property type="entry name" value="Pectin_lyas_fold"/>
</dbReference>
<keyword evidence="3" id="KW-0134">Cell wall</keyword>
<evidence type="ECO:0000256" key="5">
    <source>
        <dbReference type="ARBA" id="ARBA00022801"/>
    </source>
</evidence>
<comment type="similarity">
    <text evidence="2 8">Belongs to the glycosyl hydrolase 28 family.</text>
</comment>
<organism evidence="9 10">
    <name type="scientific">Acer saccharum</name>
    <name type="common">Sugar maple</name>
    <dbReference type="NCBI Taxonomy" id="4024"/>
    <lineage>
        <taxon>Eukaryota</taxon>
        <taxon>Viridiplantae</taxon>
        <taxon>Streptophyta</taxon>
        <taxon>Embryophyta</taxon>
        <taxon>Tracheophyta</taxon>
        <taxon>Spermatophyta</taxon>
        <taxon>Magnoliopsida</taxon>
        <taxon>eudicotyledons</taxon>
        <taxon>Gunneridae</taxon>
        <taxon>Pentapetalae</taxon>
        <taxon>rosids</taxon>
        <taxon>malvids</taxon>
        <taxon>Sapindales</taxon>
        <taxon>Sapindaceae</taxon>
        <taxon>Hippocastanoideae</taxon>
        <taxon>Acereae</taxon>
        <taxon>Acer</taxon>
    </lineage>
</organism>
<evidence type="ECO:0000256" key="3">
    <source>
        <dbReference type="ARBA" id="ARBA00022512"/>
    </source>
</evidence>
<dbReference type="GO" id="GO:0004650">
    <property type="term" value="F:polygalacturonase activity"/>
    <property type="evidence" value="ECO:0007669"/>
    <property type="project" value="InterPro"/>
</dbReference>
<evidence type="ECO:0000256" key="4">
    <source>
        <dbReference type="ARBA" id="ARBA00022525"/>
    </source>
</evidence>
<dbReference type="InterPro" id="IPR000743">
    <property type="entry name" value="Glyco_hydro_28"/>
</dbReference>
<dbReference type="AlphaFoldDB" id="A0AA39RCM1"/>
<evidence type="ECO:0000256" key="2">
    <source>
        <dbReference type="ARBA" id="ARBA00008834"/>
    </source>
</evidence>
<name>A0AA39RCM1_ACESA</name>
<evidence type="ECO:0000256" key="6">
    <source>
        <dbReference type="ARBA" id="ARBA00023295"/>
    </source>
</evidence>
<keyword evidence="4" id="KW-0964">Secreted</keyword>